<dbReference type="RefSeq" id="WP_092496594.1">
    <property type="nucleotide sequence ID" value="NZ_FOFG01000007.1"/>
</dbReference>
<dbReference type="InterPro" id="IPR011681">
    <property type="entry name" value="GcrA"/>
</dbReference>
<name>A0A1H9I989_9HYPH</name>
<accession>A0A1H9I989</accession>
<evidence type="ECO:0000313" key="3">
    <source>
        <dbReference type="Proteomes" id="UP000199647"/>
    </source>
</evidence>
<sequence length="182" mass="19415">MTWAEFTPEQRGQAVQDAIAAGCLSASDIAGHLHVSRNAVIGVCQRRGIKLPNSGKPAPHIHAAPVPRPALPVPSRPRAETPAEPSAPPSKCAAEPTTATVPVPRRAPAPVPTGGIPFPRESKTQCAHPLWNDATPADDRRCCGQRVQPGAWREYCDPCLAKSAGITVEDVQRRRKLRVAGR</sequence>
<evidence type="ECO:0000256" key="1">
    <source>
        <dbReference type="SAM" id="MobiDB-lite"/>
    </source>
</evidence>
<reference evidence="2 3" key="1">
    <citation type="submission" date="2016-10" db="EMBL/GenBank/DDBJ databases">
        <authorList>
            <person name="de Groot N.N."/>
        </authorList>
    </citation>
    <scope>NUCLEOTIDE SEQUENCE [LARGE SCALE GENOMIC DNA]</scope>
    <source>
        <strain evidence="2 3">A52C2</strain>
    </source>
</reference>
<evidence type="ECO:0000313" key="2">
    <source>
        <dbReference type="EMBL" id="SEQ70965.1"/>
    </source>
</evidence>
<dbReference type="EMBL" id="FOFG01000007">
    <property type="protein sequence ID" value="SEQ70965.1"/>
    <property type="molecule type" value="Genomic_DNA"/>
</dbReference>
<dbReference type="Proteomes" id="UP000199647">
    <property type="component" value="Unassembled WGS sequence"/>
</dbReference>
<feature type="compositionally biased region" description="Pro residues" evidence="1">
    <location>
        <begin position="66"/>
        <end position="75"/>
    </location>
</feature>
<organism evidence="2 3">
    <name type="scientific">Faunimonas pinastri</name>
    <dbReference type="NCBI Taxonomy" id="1855383"/>
    <lineage>
        <taxon>Bacteria</taxon>
        <taxon>Pseudomonadati</taxon>
        <taxon>Pseudomonadota</taxon>
        <taxon>Alphaproteobacteria</taxon>
        <taxon>Hyphomicrobiales</taxon>
        <taxon>Afifellaceae</taxon>
        <taxon>Faunimonas</taxon>
    </lineage>
</organism>
<dbReference type="AlphaFoldDB" id="A0A1H9I989"/>
<gene>
    <name evidence="2" type="ORF">SAMN05216548_10720</name>
</gene>
<proteinExistence type="predicted"/>
<keyword evidence="3" id="KW-1185">Reference proteome</keyword>
<dbReference type="STRING" id="1855383.SAMN05216548_10720"/>
<feature type="region of interest" description="Disordered" evidence="1">
    <location>
        <begin position="53"/>
        <end position="111"/>
    </location>
</feature>
<protein>
    <submittedName>
        <fullName evidence="2">GcrA cell cycle regulator</fullName>
    </submittedName>
</protein>
<dbReference type="Pfam" id="PF07750">
    <property type="entry name" value="GcrA"/>
    <property type="match status" value="1"/>
</dbReference>